<evidence type="ECO:0000256" key="3">
    <source>
        <dbReference type="ARBA" id="ARBA00022448"/>
    </source>
</evidence>
<keyword evidence="7 9" id="KW-0472">Membrane</keyword>
<dbReference type="InterPro" id="IPR029569">
    <property type="entry name" value="CALHM"/>
</dbReference>
<evidence type="ECO:0000313" key="10">
    <source>
        <dbReference type="Ensembl" id="ENSOANP00000042145.1"/>
    </source>
</evidence>
<dbReference type="Pfam" id="PF14798">
    <property type="entry name" value="Ca_hom_mod"/>
    <property type="match status" value="1"/>
</dbReference>
<dbReference type="OMA" id="PYSHENF"/>
<evidence type="ECO:0000256" key="1">
    <source>
        <dbReference type="ARBA" id="ARBA00004141"/>
    </source>
</evidence>
<dbReference type="PANTHER" id="PTHR32261">
    <property type="entry name" value="CALCIUM HOMEOSTASIS MODULATOR PROTEIN"/>
    <property type="match status" value="1"/>
</dbReference>
<evidence type="ECO:0000256" key="5">
    <source>
        <dbReference type="ARBA" id="ARBA00022989"/>
    </source>
</evidence>
<evidence type="ECO:0000313" key="11">
    <source>
        <dbReference type="Proteomes" id="UP000002279"/>
    </source>
</evidence>
<protein>
    <recommendedName>
        <fullName evidence="12">Calcium homeostasis modulator family member 6</fullName>
    </recommendedName>
</protein>
<feature type="transmembrane region" description="Helical" evidence="9">
    <location>
        <begin position="51"/>
        <end position="69"/>
    </location>
</feature>
<evidence type="ECO:0000256" key="6">
    <source>
        <dbReference type="ARBA" id="ARBA00023065"/>
    </source>
</evidence>
<evidence type="ECO:0000256" key="8">
    <source>
        <dbReference type="ARBA" id="ARBA00023303"/>
    </source>
</evidence>
<keyword evidence="3" id="KW-0813">Transport</keyword>
<reference evidence="10" key="3">
    <citation type="submission" date="2025-09" db="UniProtKB">
        <authorList>
            <consortium name="Ensembl"/>
        </authorList>
    </citation>
    <scope>IDENTIFICATION</scope>
    <source>
        <strain evidence="10">Glennie</strain>
    </source>
</reference>
<keyword evidence="5 9" id="KW-1133">Transmembrane helix</keyword>
<comment type="subcellular location">
    <subcellularLocation>
        <location evidence="1">Membrane</location>
        <topology evidence="1">Multi-pass membrane protein</topology>
    </subcellularLocation>
</comment>
<dbReference type="GeneTree" id="ENSGT01030000234610"/>
<dbReference type="Proteomes" id="UP000002279">
    <property type="component" value="Chromosome 2"/>
</dbReference>
<reference evidence="10" key="2">
    <citation type="submission" date="2025-08" db="UniProtKB">
        <authorList>
            <consortium name="Ensembl"/>
        </authorList>
    </citation>
    <scope>IDENTIFICATION</scope>
    <source>
        <strain evidence="10">Glennie</strain>
    </source>
</reference>
<dbReference type="InParanoid" id="A0A6I8NLU5"/>
<name>A0A6I8NLU5_ORNAN</name>
<sequence length="185" mass="20502">MELLHKAWDFFAQHESVTGYSLLGLLTVGGEILFSLSAFQCPCGDRSFTYGLVYLLAPALALLFLGYILNGQTWKLFTGIWLNPRKVFPPEKRCHFFYILGKISLQVCIAPVMWMSVALLNGQFYVCAVSGSPASWRRAGLCAHVSGPCLEELPRVACNQTVLTSMSTKMLLTTLPLPAFYHSSV</sequence>
<reference evidence="10 11" key="1">
    <citation type="journal article" date="2008" name="Nature">
        <title>Genome analysis of the platypus reveals unique signatures of evolution.</title>
        <authorList>
            <person name="Warren W.C."/>
            <person name="Hillier L.W."/>
            <person name="Marshall Graves J.A."/>
            <person name="Birney E."/>
            <person name="Ponting C.P."/>
            <person name="Grutzner F."/>
            <person name="Belov K."/>
            <person name="Miller W."/>
            <person name="Clarke L."/>
            <person name="Chinwalla A.T."/>
            <person name="Yang S.P."/>
            <person name="Heger A."/>
            <person name="Locke D.P."/>
            <person name="Miethke P."/>
            <person name="Waters P.D."/>
            <person name="Veyrunes F."/>
            <person name="Fulton L."/>
            <person name="Fulton B."/>
            <person name="Graves T."/>
            <person name="Wallis J."/>
            <person name="Puente X.S."/>
            <person name="Lopez-Otin C."/>
            <person name="Ordonez G.R."/>
            <person name="Eichler E.E."/>
            <person name="Chen L."/>
            <person name="Cheng Z."/>
            <person name="Deakin J.E."/>
            <person name="Alsop A."/>
            <person name="Thompson K."/>
            <person name="Kirby P."/>
            <person name="Papenfuss A.T."/>
            <person name="Wakefield M.J."/>
            <person name="Olender T."/>
            <person name="Lancet D."/>
            <person name="Huttley G.A."/>
            <person name="Smit A.F."/>
            <person name="Pask A."/>
            <person name="Temple-Smith P."/>
            <person name="Batzer M.A."/>
            <person name="Walker J.A."/>
            <person name="Konkel M.K."/>
            <person name="Harris R.S."/>
            <person name="Whittington C.M."/>
            <person name="Wong E.S."/>
            <person name="Gemmell N.J."/>
            <person name="Buschiazzo E."/>
            <person name="Vargas Jentzsch I.M."/>
            <person name="Merkel A."/>
            <person name="Schmitz J."/>
            <person name="Zemann A."/>
            <person name="Churakov G."/>
            <person name="Kriegs J.O."/>
            <person name="Brosius J."/>
            <person name="Murchison E.P."/>
            <person name="Sachidanandam R."/>
            <person name="Smith C."/>
            <person name="Hannon G.J."/>
            <person name="Tsend-Ayush E."/>
            <person name="McMillan D."/>
            <person name="Attenborough R."/>
            <person name="Rens W."/>
            <person name="Ferguson-Smith M."/>
            <person name="Lefevre C.M."/>
            <person name="Sharp J.A."/>
            <person name="Nicholas K.R."/>
            <person name="Ray D.A."/>
            <person name="Kube M."/>
            <person name="Reinhardt R."/>
            <person name="Pringle T.H."/>
            <person name="Taylor J."/>
            <person name="Jones R.C."/>
            <person name="Nixon B."/>
            <person name="Dacheux J.L."/>
            <person name="Niwa H."/>
            <person name="Sekita Y."/>
            <person name="Huang X."/>
            <person name="Stark A."/>
            <person name="Kheradpour P."/>
            <person name="Kellis M."/>
            <person name="Flicek P."/>
            <person name="Chen Y."/>
            <person name="Webber C."/>
            <person name="Hardison R."/>
            <person name="Nelson J."/>
            <person name="Hallsworth-Pepin K."/>
            <person name="Delehaunty K."/>
            <person name="Markovic C."/>
            <person name="Minx P."/>
            <person name="Feng Y."/>
            <person name="Kremitzki C."/>
            <person name="Mitreva M."/>
            <person name="Glasscock J."/>
            <person name="Wylie T."/>
            <person name="Wohldmann P."/>
            <person name="Thiru P."/>
            <person name="Nhan M.N."/>
            <person name="Pohl C.S."/>
            <person name="Smith S.M."/>
            <person name="Hou S."/>
            <person name="Nefedov M."/>
            <person name="de Jong P.J."/>
            <person name="Renfree M.B."/>
            <person name="Mardis E.R."/>
            <person name="Wilson R.K."/>
        </authorList>
    </citation>
    <scope>NUCLEOTIDE SEQUENCE [LARGE SCALE GENOMIC DNA]</scope>
    <source>
        <strain evidence="10 11">Glennie</strain>
    </source>
</reference>
<evidence type="ECO:0008006" key="12">
    <source>
        <dbReference type="Google" id="ProtNLM"/>
    </source>
</evidence>
<dbReference type="GO" id="GO:1904669">
    <property type="term" value="P:ATP export"/>
    <property type="evidence" value="ECO:0007669"/>
    <property type="project" value="UniProtKB-ARBA"/>
</dbReference>
<keyword evidence="6" id="KW-0406">Ion transport</keyword>
<evidence type="ECO:0000256" key="2">
    <source>
        <dbReference type="ARBA" id="ARBA00008497"/>
    </source>
</evidence>
<dbReference type="PANTHER" id="PTHR32261:SF8">
    <property type="entry name" value="CALCIUM HOMEOSTASIS MODULATOR PROTEIN 5"/>
    <property type="match status" value="1"/>
</dbReference>
<feature type="transmembrane region" description="Helical" evidence="9">
    <location>
        <begin position="96"/>
        <end position="120"/>
    </location>
</feature>
<dbReference type="GO" id="GO:0005886">
    <property type="term" value="C:plasma membrane"/>
    <property type="evidence" value="ECO:0000318"/>
    <property type="project" value="GO_Central"/>
</dbReference>
<keyword evidence="11" id="KW-1185">Reference proteome</keyword>
<keyword evidence="4 9" id="KW-0812">Transmembrane</keyword>
<feature type="transmembrane region" description="Helical" evidence="9">
    <location>
        <begin position="20"/>
        <end position="39"/>
    </location>
</feature>
<accession>A0A6I8NLU5</accession>
<dbReference type="GO" id="GO:0005261">
    <property type="term" value="F:monoatomic cation channel activity"/>
    <property type="evidence" value="ECO:0000318"/>
    <property type="project" value="GO_Central"/>
</dbReference>
<proteinExistence type="inferred from homology"/>
<evidence type="ECO:0000256" key="7">
    <source>
        <dbReference type="ARBA" id="ARBA00023136"/>
    </source>
</evidence>
<dbReference type="Ensembl" id="ENSOANT00000076637.1">
    <property type="protein sequence ID" value="ENSOANP00000042145.1"/>
    <property type="gene ID" value="ENSOANG00000045905.1"/>
</dbReference>
<dbReference type="AlphaFoldDB" id="A0A6I8NLU5"/>
<evidence type="ECO:0000256" key="4">
    <source>
        <dbReference type="ARBA" id="ARBA00022692"/>
    </source>
</evidence>
<comment type="similarity">
    <text evidence="2">Belongs to the CALHM family.</text>
</comment>
<keyword evidence="8" id="KW-0407">Ion channel</keyword>
<organism evidence="10 11">
    <name type="scientific">Ornithorhynchus anatinus</name>
    <name type="common">Duckbill platypus</name>
    <dbReference type="NCBI Taxonomy" id="9258"/>
    <lineage>
        <taxon>Eukaryota</taxon>
        <taxon>Metazoa</taxon>
        <taxon>Chordata</taxon>
        <taxon>Craniata</taxon>
        <taxon>Vertebrata</taxon>
        <taxon>Euteleostomi</taxon>
        <taxon>Mammalia</taxon>
        <taxon>Monotremata</taxon>
        <taxon>Ornithorhynchidae</taxon>
        <taxon>Ornithorhynchus</taxon>
    </lineage>
</organism>
<evidence type="ECO:0000256" key="9">
    <source>
        <dbReference type="SAM" id="Phobius"/>
    </source>
</evidence>